<dbReference type="AlphaFoldDB" id="A0A5J5BU42"/>
<dbReference type="EMBL" id="CM018032">
    <property type="protein sequence ID" value="KAA8546545.1"/>
    <property type="molecule type" value="Genomic_DNA"/>
</dbReference>
<keyword evidence="6" id="KW-1185">Reference proteome</keyword>
<keyword evidence="1 2" id="KW-0694">RNA-binding</keyword>
<feature type="region of interest" description="Disordered" evidence="3">
    <location>
        <begin position="1"/>
        <end position="36"/>
    </location>
</feature>
<name>A0A5J5BU42_9ASTE</name>
<dbReference type="InterPro" id="IPR000504">
    <property type="entry name" value="RRM_dom"/>
</dbReference>
<dbReference type="Pfam" id="PF00076">
    <property type="entry name" value="RRM_1"/>
    <property type="match status" value="1"/>
</dbReference>
<evidence type="ECO:0000256" key="1">
    <source>
        <dbReference type="ARBA" id="ARBA00022884"/>
    </source>
</evidence>
<proteinExistence type="predicted"/>
<evidence type="ECO:0000256" key="2">
    <source>
        <dbReference type="PROSITE-ProRule" id="PRU00176"/>
    </source>
</evidence>
<dbReference type="InterPro" id="IPR035979">
    <property type="entry name" value="RBD_domain_sf"/>
</dbReference>
<dbReference type="PROSITE" id="PS50102">
    <property type="entry name" value="RRM"/>
    <property type="match status" value="1"/>
</dbReference>
<dbReference type="InterPro" id="IPR012677">
    <property type="entry name" value="Nucleotide-bd_a/b_plait_sf"/>
</dbReference>
<dbReference type="Proteomes" id="UP000325577">
    <property type="component" value="Linkage Group LG1"/>
</dbReference>
<evidence type="ECO:0000313" key="5">
    <source>
        <dbReference type="EMBL" id="KAA8546545.1"/>
    </source>
</evidence>
<accession>A0A5J5BU42</accession>
<feature type="domain" description="RRM" evidence="4">
    <location>
        <begin position="179"/>
        <end position="278"/>
    </location>
</feature>
<dbReference type="GO" id="GO:0003723">
    <property type="term" value="F:RNA binding"/>
    <property type="evidence" value="ECO:0007669"/>
    <property type="project" value="UniProtKB-UniRule"/>
</dbReference>
<dbReference type="SMART" id="SM00360">
    <property type="entry name" value="RRM"/>
    <property type="match status" value="1"/>
</dbReference>
<dbReference type="Gene3D" id="3.30.70.330">
    <property type="match status" value="1"/>
</dbReference>
<evidence type="ECO:0000313" key="6">
    <source>
        <dbReference type="Proteomes" id="UP000325577"/>
    </source>
</evidence>
<dbReference type="CDD" id="cd21618">
    <property type="entry name" value="RRM_AtNSRA_like"/>
    <property type="match status" value="1"/>
</dbReference>
<evidence type="ECO:0000259" key="4">
    <source>
        <dbReference type="PROSITE" id="PS50102"/>
    </source>
</evidence>
<organism evidence="5 6">
    <name type="scientific">Nyssa sinensis</name>
    <dbReference type="NCBI Taxonomy" id="561372"/>
    <lineage>
        <taxon>Eukaryota</taxon>
        <taxon>Viridiplantae</taxon>
        <taxon>Streptophyta</taxon>
        <taxon>Embryophyta</taxon>
        <taxon>Tracheophyta</taxon>
        <taxon>Spermatophyta</taxon>
        <taxon>Magnoliopsida</taxon>
        <taxon>eudicotyledons</taxon>
        <taxon>Gunneridae</taxon>
        <taxon>Pentapetalae</taxon>
        <taxon>asterids</taxon>
        <taxon>Cornales</taxon>
        <taxon>Nyssaceae</taxon>
        <taxon>Nyssa</taxon>
    </lineage>
</organism>
<reference evidence="5 6" key="1">
    <citation type="submission" date="2019-09" db="EMBL/GenBank/DDBJ databases">
        <title>A chromosome-level genome assembly of the Chinese tupelo Nyssa sinensis.</title>
        <authorList>
            <person name="Yang X."/>
            <person name="Kang M."/>
            <person name="Yang Y."/>
            <person name="Xiong H."/>
            <person name="Wang M."/>
            <person name="Zhang Z."/>
            <person name="Wang Z."/>
            <person name="Wu H."/>
            <person name="Ma T."/>
            <person name="Liu J."/>
            <person name="Xi Z."/>
        </authorList>
    </citation>
    <scope>NUCLEOTIDE SEQUENCE [LARGE SCALE GENOMIC DNA]</scope>
    <source>
        <strain evidence="5">J267</strain>
        <tissue evidence="5">Leaf</tissue>
    </source>
</reference>
<evidence type="ECO:0000256" key="3">
    <source>
        <dbReference type="SAM" id="MobiDB-lite"/>
    </source>
</evidence>
<sequence length="291" mass="30978">MADGYWNRQPHLHPSAGMFKRPRSDYDLPPSGASSAHEMHNYLARDADHGGPRAVKDTKTIGSAYDRYLQTAQLPSYNSGEASNYGGVGLGRALSGGMPGLPITDHVAAGRRGAIGSDLAPNGRGGAIGSDLAPNGRGGAMGSDLAPNGRGLSFGGQLSVDTMARPGRETVPLPPDASNTLYVEGLPSDSTRREVAHIFRPFVGYKEVRLVSKESKHRGGDPLILCFVDFINPACAATALSALQGDHFSFLSIWHESAWDSSMGALHLRKCKVSTSSPSRTRSYKICWNSL</sequence>
<dbReference type="OrthoDB" id="431169at2759"/>
<dbReference type="SUPFAM" id="SSF54928">
    <property type="entry name" value="RNA-binding domain, RBD"/>
    <property type="match status" value="1"/>
</dbReference>
<protein>
    <recommendedName>
        <fullName evidence="4">RRM domain-containing protein</fullName>
    </recommendedName>
</protein>
<gene>
    <name evidence="5" type="ORF">F0562_002716</name>
</gene>
<dbReference type="PANTHER" id="PTHR10501">
    <property type="entry name" value="U1 SMALL NUCLEAR RIBONUCLEOPROTEIN A/U2 SMALL NUCLEAR RIBONUCLEOPROTEIN B"/>
    <property type="match status" value="1"/>
</dbReference>